<dbReference type="RefSeq" id="WP_097278394.1">
    <property type="nucleotide sequence ID" value="NZ_OCNJ01000003.1"/>
</dbReference>
<protein>
    <recommendedName>
        <fullName evidence="3">adenosine deaminase</fullName>
        <ecNumber evidence="3">3.5.4.4</ecNumber>
    </recommendedName>
</protein>
<dbReference type="GO" id="GO:0043103">
    <property type="term" value="P:hypoxanthine salvage"/>
    <property type="evidence" value="ECO:0007669"/>
    <property type="project" value="TreeGrafter"/>
</dbReference>
<dbReference type="Gene3D" id="3.20.20.140">
    <property type="entry name" value="Metal-dependent hydrolases"/>
    <property type="match status" value="2"/>
</dbReference>
<dbReference type="AlphaFoldDB" id="A0A286GCP7"/>
<gene>
    <name evidence="8" type="ORF">SAMN05421508_10314</name>
</gene>
<feature type="domain" description="Adenosine deaminase" evidence="7">
    <location>
        <begin position="700"/>
        <end position="775"/>
    </location>
</feature>
<sequence>MPTLVLRQFLKDRRTLAEAMAGGWPSVETLRRRATVGEWERSSHLPDHVLRNYRDSALADADSEWKILKAVLKAFADEFLIRHDGNVHVDFENFGRWQGELADLSPLPFLAFALWRWYAPPKITEAPEVRRYIDRHLRPFEHTVLLSPFDPRVEDLINTQGLHDRHIHLNGSTEVDKVWQDQLADVHGAAKAIRAALPRLDRLAGDTPDRSMLAELYEQLGLPPDAVRHYLQVAFRVRLALTDFALGGDPPFSIADLVRPSLVAALDDRRSAAHPLSPLLPGDIGKLIPEIMLLILVFQRLDIEPDAPAGRWLHLYLLILNGMAVPLAIQSERQKGFDQFQKFTFTSMRRLSEGVCYLDRFKQLNCAPRRDLAVLEGRISPPDNPAELKRLLVNILDGLSRYRGGPRVTSLEQEELPDPEPAAGEPRMALHLVAHFIKRVDPDTGCSTPCRHYALRKNLHKRWLALRHVRETSAIARRFLCGIDAAANEMHASPEVFAPTFRAARRSGLVHLTFHAGEDFEHLVSGIRAVAEAACFLNLRYGNRIGHGTAVGIDPDLWLERMPERLHMTCGHHLDNLVFAHAYLVGHPHFGHVVQQLEGRIRDLSRRIYGERLDPNLLHAAWSLRALDPMAVEAARKKEVAIELDRRREIDRVQRAAAEHTDAFRWFEAYHLRRVRDAYAKPERVDTAWLGAEALRHLQEQVLRDLASRQVAIETLPTSNVRISFYRDHAEHHIFRWLEESAERAPALCMGSDDPGIFANNMRAEYYHLARELRRRGSDWASVIQKLGHLNEHSRVFGFKPSIVE</sequence>
<evidence type="ECO:0000256" key="2">
    <source>
        <dbReference type="ARBA" id="ARBA00006676"/>
    </source>
</evidence>
<dbReference type="InterPro" id="IPR001365">
    <property type="entry name" value="A_deaminase_dom"/>
</dbReference>
<dbReference type="GO" id="GO:0004000">
    <property type="term" value="F:adenosine deaminase activity"/>
    <property type="evidence" value="ECO:0007669"/>
    <property type="project" value="TreeGrafter"/>
</dbReference>
<organism evidence="8 9">
    <name type="scientific">Caenispirillum bisanense</name>
    <dbReference type="NCBI Taxonomy" id="414052"/>
    <lineage>
        <taxon>Bacteria</taxon>
        <taxon>Pseudomonadati</taxon>
        <taxon>Pseudomonadota</taxon>
        <taxon>Alphaproteobacteria</taxon>
        <taxon>Rhodospirillales</taxon>
        <taxon>Novispirillaceae</taxon>
        <taxon>Caenispirillum</taxon>
    </lineage>
</organism>
<keyword evidence="5" id="KW-0378">Hydrolase</keyword>
<comment type="cofactor">
    <cofactor evidence="1">
        <name>Zn(2+)</name>
        <dbReference type="ChEBI" id="CHEBI:29105"/>
    </cofactor>
</comment>
<evidence type="ECO:0000313" key="9">
    <source>
        <dbReference type="Proteomes" id="UP000219621"/>
    </source>
</evidence>
<dbReference type="Proteomes" id="UP000219621">
    <property type="component" value="Unassembled WGS sequence"/>
</dbReference>
<keyword evidence="4" id="KW-0479">Metal-binding</keyword>
<comment type="similarity">
    <text evidence="2">Belongs to the metallo-dependent hydrolases superfamily. Adenosine and AMP deaminases family.</text>
</comment>
<evidence type="ECO:0000256" key="6">
    <source>
        <dbReference type="ARBA" id="ARBA00022833"/>
    </source>
</evidence>
<reference evidence="8 9" key="1">
    <citation type="submission" date="2017-09" db="EMBL/GenBank/DDBJ databases">
        <authorList>
            <person name="Ehlers B."/>
            <person name="Leendertz F.H."/>
        </authorList>
    </citation>
    <scope>NUCLEOTIDE SEQUENCE [LARGE SCALE GENOMIC DNA]</scope>
    <source>
        <strain evidence="8 9">USBA 140</strain>
    </source>
</reference>
<dbReference type="EC" id="3.5.4.4" evidence="3"/>
<dbReference type="EMBL" id="OCNJ01000003">
    <property type="protein sequence ID" value="SOD93281.1"/>
    <property type="molecule type" value="Genomic_DNA"/>
</dbReference>
<dbReference type="GO" id="GO:0046103">
    <property type="term" value="P:inosine biosynthetic process"/>
    <property type="evidence" value="ECO:0007669"/>
    <property type="project" value="TreeGrafter"/>
</dbReference>
<dbReference type="GO" id="GO:0006154">
    <property type="term" value="P:adenosine catabolic process"/>
    <property type="evidence" value="ECO:0007669"/>
    <property type="project" value="TreeGrafter"/>
</dbReference>
<evidence type="ECO:0000259" key="7">
    <source>
        <dbReference type="Pfam" id="PF00962"/>
    </source>
</evidence>
<dbReference type="Pfam" id="PF00962">
    <property type="entry name" value="A_deaminase"/>
    <property type="match status" value="1"/>
</dbReference>
<evidence type="ECO:0000256" key="4">
    <source>
        <dbReference type="ARBA" id="ARBA00022723"/>
    </source>
</evidence>
<accession>A0A286GCP7</accession>
<keyword evidence="6" id="KW-0862">Zinc</keyword>
<evidence type="ECO:0000256" key="1">
    <source>
        <dbReference type="ARBA" id="ARBA00001947"/>
    </source>
</evidence>
<dbReference type="PANTHER" id="PTHR11409">
    <property type="entry name" value="ADENOSINE DEAMINASE"/>
    <property type="match status" value="1"/>
</dbReference>
<dbReference type="GO" id="GO:0046872">
    <property type="term" value="F:metal ion binding"/>
    <property type="evidence" value="ECO:0007669"/>
    <property type="project" value="UniProtKB-KW"/>
</dbReference>
<dbReference type="PANTHER" id="PTHR11409:SF43">
    <property type="entry name" value="ADENOSINE DEAMINASE"/>
    <property type="match status" value="1"/>
</dbReference>
<dbReference type="InterPro" id="IPR032466">
    <property type="entry name" value="Metal_Hydrolase"/>
</dbReference>
<name>A0A286GCP7_9PROT</name>
<dbReference type="SUPFAM" id="SSF51556">
    <property type="entry name" value="Metallo-dependent hydrolases"/>
    <property type="match status" value="1"/>
</dbReference>
<dbReference type="OrthoDB" id="105475at2"/>
<keyword evidence="9" id="KW-1185">Reference proteome</keyword>
<dbReference type="GO" id="GO:0005829">
    <property type="term" value="C:cytosol"/>
    <property type="evidence" value="ECO:0007669"/>
    <property type="project" value="TreeGrafter"/>
</dbReference>
<dbReference type="InterPro" id="IPR006330">
    <property type="entry name" value="Ado/ade_deaminase"/>
</dbReference>
<evidence type="ECO:0000256" key="3">
    <source>
        <dbReference type="ARBA" id="ARBA00012784"/>
    </source>
</evidence>
<evidence type="ECO:0000256" key="5">
    <source>
        <dbReference type="ARBA" id="ARBA00022801"/>
    </source>
</evidence>
<proteinExistence type="inferred from homology"/>
<evidence type="ECO:0000313" key="8">
    <source>
        <dbReference type="EMBL" id="SOD93281.1"/>
    </source>
</evidence>